<evidence type="ECO:0000313" key="1">
    <source>
        <dbReference type="EMBL" id="MPM86329.1"/>
    </source>
</evidence>
<sequence length="91" mass="10158">MRLRANCTITEISGEKVIIIQGKDGVNLTKVIMFNPTSELLWRSFDGVDFSIEDIENHLVQEFGISREVATSDVADWLDSLNKAGLLVGFE</sequence>
<dbReference type="InterPro" id="IPR008792">
    <property type="entry name" value="PQQD"/>
</dbReference>
<protein>
    <recommendedName>
        <fullName evidence="2">Coenzyme PQQ synthesis protein D</fullName>
    </recommendedName>
</protein>
<reference evidence="1" key="1">
    <citation type="submission" date="2019-08" db="EMBL/GenBank/DDBJ databases">
        <authorList>
            <person name="Kucharzyk K."/>
            <person name="Murdoch R.W."/>
            <person name="Higgins S."/>
            <person name="Loffler F."/>
        </authorList>
    </citation>
    <scope>NUCLEOTIDE SEQUENCE</scope>
</reference>
<dbReference type="Pfam" id="PF05402">
    <property type="entry name" value="PqqD"/>
    <property type="match status" value="1"/>
</dbReference>
<dbReference type="EMBL" id="VSSQ01034398">
    <property type="protein sequence ID" value="MPM86329.1"/>
    <property type="molecule type" value="Genomic_DNA"/>
</dbReference>
<evidence type="ECO:0008006" key="2">
    <source>
        <dbReference type="Google" id="ProtNLM"/>
    </source>
</evidence>
<name>A0A645DAV4_9ZZZZ</name>
<dbReference type="AlphaFoldDB" id="A0A645DAV4"/>
<proteinExistence type="predicted"/>
<dbReference type="InterPro" id="IPR041881">
    <property type="entry name" value="PqqD_sf"/>
</dbReference>
<dbReference type="Gene3D" id="1.10.10.1150">
    <property type="entry name" value="Coenzyme PQQ synthesis protein D (PqqD)"/>
    <property type="match status" value="1"/>
</dbReference>
<gene>
    <name evidence="1" type="ORF">SDC9_133418</name>
</gene>
<comment type="caution">
    <text evidence="1">The sequence shown here is derived from an EMBL/GenBank/DDBJ whole genome shotgun (WGS) entry which is preliminary data.</text>
</comment>
<organism evidence="1">
    <name type="scientific">bioreactor metagenome</name>
    <dbReference type="NCBI Taxonomy" id="1076179"/>
    <lineage>
        <taxon>unclassified sequences</taxon>
        <taxon>metagenomes</taxon>
        <taxon>ecological metagenomes</taxon>
    </lineage>
</organism>
<accession>A0A645DAV4</accession>